<evidence type="ECO:0000256" key="1">
    <source>
        <dbReference type="ARBA" id="ARBA00023002"/>
    </source>
</evidence>
<dbReference type="GO" id="GO:0016491">
    <property type="term" value="F:oxidoreductase activity"/>
    <property type="evidence" value="ECO:0007669"/>
    <property type="project" value="UniProtKB-KW"/>
</dbReference>
<dbReference type="AlphaFoldDB" id="A0A0C9SXW5"/>
<dbReference type="InterPro" id="IPR023210">
    <property type="entry name" value="NADP_OxRdtase_dom"/>
</dbReference>
<sequence length="323" mass="35801">MTSRLPLIFGAGSFGLPGPRSNGARIHTVEHAQQLVDCYMSHGYNTIDTARLYGGGTSEEFLSQMELGACFVDTKVYPGQHGDFSAKGIRESLKKSLEALGKHNIRTFYLHSPDRTVPIEETLRAVNDLYAEGHFEQFGLSNYNAWEVAEIVGITTRNNWVKPVVYQGCYNAIERTTEVELFPCLRHFGIGFYAYSPLAGGLLAGKILSEEAMTTKTGGRWDPKVSHLAPHLRATYAPMIPVVRELKEGLDKYGLRIAEAAQRWLQHHSALQPGDAVLIGAASVEQLEKNIGDCKAGPLSEEVVELLERAWQQAKPFAPHYAW</sequence>
<evidence type="ECO:0000313" key="4">
    <source>
        <dbReference type="Proteomes" id="UP000053647"/>
    </source>
</evidence>
<evidence type="ECO:0000259" key="2">
    <source>
        <dbReference type="Pfam" id="PF00248"/>
    </source>
</evidence>
<dbReference type="HOGENOM" id="CLU_023205_1_1_1"/>
<dbReference type="InterPro" id="IPR036812">
    <property type="entry name" value="NAD(P)_OxRdtase_dom_sf"/>
</dbReference>
<proteinExistence type="predicted"/>
<dbReference type="Gene3D" id="3.20.20.100">
    <property type="entry name" value="NADP-dependent oxidoreductase domain"/>
    <property type="match status" value="1"/>
</dbReference>
<protein>
    <submittedName>
        <fullName evidence="3">Unplaced genomic scaffold PAXINscaffold_421, whole genome shotgun sequence</fullName>
    </submittedName>
</protein>
<accession>A0A0C9SXW5</accession>
<reference evidence="4" key="2">
    <citation type="submission" date="2015-01" db="EMBL/GenBank/DDBJ databases">
        <title>Evolutionary Origins and Diversification of the Mycorrhizal Mutualists.</title>
        <authorList>
            <consortium name="DOE Joint Genome Institute"/>
            <consortium name="Mycorrhizal Genomics Consortium"/>
            <person name="Kohler A."/>
            <person name="Kuo A."/>
            <person name="Nagy L.G."/>
            <person name="Floudas D."/>
            <person name="Copeland A."/>
            <person name="Barry K.W."/>
            <person name="Cichocki N."/>
            <person name="Veneault-Fourrey C."/>
            <person name="LaButti K."/>
            <person name="Lindquist E.A."/>
            <person name="Lipzen A."/>
            <person name="Lundell T."/>
            <person name="Morin E."/>
            <person name="Murat C."/>
            <person name="Riley R."/>
            <person name="Ohm R."/>
            <person name="Sun H."/>
            <person name="Tunlid A."/>
            <person name="Henrissat B."/>
            <person name="Grigoriev I.V."/>
            <person name="Hibbett D.S."/>
            <person name="Martin F."/>
        </authorList>
    </citation>
    <scope>NUCLEOTIDE SEQUENCE [LARGE SCALE GENOMIC DNA]</scope>
    <source>
        <strain evidence="4">ATCC 200175</strain>
    </source>
</reference>
<dbReference type="OrthoDB" id="2310150at2759"/>
<evidence type="ECO:0000313" key="3">
    <source>
        <dbReference type="EMBL" id="KIJ07940.1"/>
    </source>
</evidence>
<keyword evidence="4" id="KW-1185">Reference proteome</keyword>
<dbReference type="EMBL" id="KN819743">
    <property type="protein sequence ID" value="KIJ07940.1"/>
    <property type="molecule type" value="Genomic_DNA"/>
</dbReference>
<feature type="domain" description="NADP-dependent oxidoreductase" evidence="2">
    <location>
        <begin position="7"/>
        <end position="311"/>
    </location>
</feature>
<reference evidence="3 4" key="1">
    <citation type="submission" date="2014-06" db="EMBL/GenBank/DDBJ databases">
        <authorList>
            <consortium name="DOE Joint Genome Institute"/>
            <person name="Kuo A."/>
            <person name="Kohler A."/>
            <person name="Nagy L.G."/>
            <person name="Floudas D."/>
            <person name="Copeland A."/>
            <person name="Barry K.W."/>
            <person name="Cichocki N."/>
            <person name="Veneault-Fourrey C."/>
            <person name="LaButti K."/>
            <person name="Lindquist E.A."/>
            <person name="Lipzen A."/>
            <person name="Lundell T."/>
            <person name="Morin E."/>
            <person name="Murat C."/>
            <person name="Sun H."/>
            <person name="Tunlid A."/>
            <person name="Henrissat B."/>
            <person name="Grigoriev I.V."/>
            <person name="Hibbett D.S."/>
            <person name="Martin F."/>
            <person name="Nordberg H.P."/>
            <person name="Cantor M.N."/>
            <person name="Hua S.X."/>
        </authorList>
    </citation>
    <scope>NUCLEOTIDE SEQUENCE [LARGE SCALE GENOMIC DNA]</scope>
    <source>
        <strain evidence="3 4">ATCC 200175</strain>
    </source>
</reference>
<keyword evidence="1" id="KW-0560">Oxidoreductase</keyword>
<dbReference type="Pfam" id="PF00248">
    <property type="entry name" value="Aldo_ket_red"/>
    <property type="match status" value="1"/>
</dbReference>
<name>A0A0C9SXW5_PAXIN</name>
<dbReference type="SUPFAM" id="SSF51430">
    <property type="entry name" value="NAD(P)-linked oxidoreductase"/>
    <property type="match status" value="1"/>
</dbReference>
<gene>
    <name evidence="3" type="ORF">PAXINDRAFT_173186</name>
</gene>
<dbReference type="PANTHER" id="PTHR43364">
    <property type="entry name" value="NADH-SPECIFIC METHYLGLYOXAL REDUCTASE-RELATED"/>
    <property type="match status" value="1"/>
</dbReference>
<dbReference type="PANTHER" id="PTHR43364:SF4">
    <property type="entry name" value="NAD(P)-LINKED OXIDOREDUCTASE SUPERFAMILY PROTEIN"/>
    <property type="match status" value="1"/>
</dbReference>
<dbReference type="CDD" id="cd19075">
    <property type="entry name" value="AKR_AKR7A1-5"/>
    <property type="match status" value="1"/>
</dbReference>
<organism evidence="3 4">
    <name type="scientific">Paxillus involutus ATCC 200175</name>
    <dbReference type="NCBI Taxonomy" id="664439"/>
    <lineage>
        <taxon>Eukaryota</taxon>
        <taxon>Fungi</taxon>
        <taxon>Dikarya</taxon>
        <taxon>Basidiomycota</taxon>
        <taxon>Agaricomycotina</taxon>
        <taxon>Agaricomycetes</taxon>
        <taxon>Agaricomycetidae</taxon>
        <taxon>Boletales</taxon>
        <taxon>Paxilineae</taxon>
        <taxon>Paxillaceae</taxon>
        <taxon>Paxillus</taxon>
    </lineage>
</organism>
<dbReference type="Proteomes" id="UP000053647">
    <property type="component" value="Unassembled WGS sequence"/>
</dbReference>
<dbReference type="InterPro" id="IPR050523">
    <property type="entry name" value="AKR_Detox_Biosynth"/>
</dbReference>